<organism evidence="1 2">
    <name type="scientific">Gordonia mangrovi</name>
    <dbReference type="NCBI Taxonomy" id="2665643"/>
    <lineage>
        <taxon>Bacteria</taxon>
        <taxon>Bacillati</taxon>
        <taxon>Actinomycetota</taxon>
        <taxon>Actinomycetes</taxon>
        <taxon>Mycobacteriales</taxon>
        <taxon>Gordoniaceae</taxon>
        <taxon>Gordonia</taxon>
    </lineage>
</organism>
<name>A0A6L7GUP0_9ACTN</name>
<dbReference type="RefSeq" id="WP_160902962.1">
    <property type="nucleotide sequence ID" value="NZ_CP102850.1"/>
</dbReference>
<proteinExistence type="predicted"/>
<gene>
    <name evidence="1" type="ORF">GIY30_15625</name>
</gene>
<comment type="caution">
    <text evidence="1">The sequence shown here is derived from an EMBL/GenBank/DDBJ whole genome shotgun (WGS) entry which is preliminary data.</text>
</comment>
<dbReference type="Proteomes" id="UP000475545">
    <property type="component" value="Unassembled WGS sequence"/>
</dbReference>
<dbReference type="EMBL" id="WMBR01000004">
    <property type="protein sequence ID" value="MXP22771.1"/>
    <property type="molecule type" value="Genomic_DNA"/>
</dbReference>
<evidence type="ECO:0000313" key="2">
    <source>
        <dbReference type="Proteomes" id="UP000475545"/>
    </source>
</evidence>
<evidence type="ECO:0000313" key="1">
    <source>
        <dbReference type="EMBL" id="MXP22771.1"/>
    </source>
</evidence>
<sequence length="234" mass="24683">MGRDNEVPREAILTVGAIAVGARAVVVSARASRSAARFALGLPVVGSLGRRGLVRLETEGERVLALAPEVVDRGKSLVAIVVSAIVEELDLTRLVRDNVDLNEVAAGLDIEAILDRVDLDAVIRDRVDLNGAVALVDLDEIARAIDIDAIAARIDIEAILGRVDMIGLANDIIDGVDLTDIIREASTSVTADVMTDVRSSGERADDAVANIVSRVLRRRANGTAEQPDAAALDD</sequence>
<keyword evidence="2" id="KW-1185">Reference proteome</keyword>
<dbReference type="AlphaFoldDB" id="A0A6L7GUP0"/>
<reference evidence="1 2" key="1">
    <citation type="submission" date="2019-11" db="EMBL/GenBank/DDBJ databases">
        <title>Gordonia sp. nov., a novel actinobacterium isolated from mangrove soil in Hainan.</title>
        <authorList>
            <person name="Huang X."/>
            <person name="Xie Y."/>
            <person name="Chu X."/>
            <person name="Xiao K."/>
        </authorList>
    </citation>
    <scope>NUCLEOTIDE SEQUENCE [LARGE SCALE GENOMIC DNA]</scope>
    <source>
        <strain evidence="1 2">HNM0687</strain>
    </source>
</reference>
<accession>A0A6L7GUP0</accession>
<protein>
    <submittedName>
        <fullName evidence="1">Uncharacterized protein</fullName>
    </submittedName>
</protein>